<accession>A0A369L8I6</accession>
<dbReference type="Gene3D" id="1.10.260.50">
    <property type="match status" value="1"/>
</dbReference>
<comment type="caution">
    <text evidence="10">The sequence shown here is derived from an EMBL/GenBank/DDBJ whole genome shotgun (WGS) entry which is preliminary data.</text>
</comment>
<feature type="domain" description="Aminotransferase class V" evidence="9">
    <location>
        <begin position="10"/>
        <end position="383"/>
    </location>
</feature>
<protein>
    <submittedName>
        <fullName evidence="10">Cysteine desulfurase</fullName>
    </submittedName>
</protein>
<dbReference type="EMBL" id="PPTP01000006">
    <property type="protein sequence ID" value="RDB55007.1"/>
    <property type="molecule type" value="Genomic_DNA"/>
</dbReference>
<evidence type="ECO:0000256" key="2">
    <source>
        <dbReference type="ARBA" id="ARBA00006490"/>
    </source>
</evidence>
<dbReference type="PANTHER" id="PTHR11601">
    <property type="entry name" value="CYSTEINE DESULFURYLASE FAMILY MEMBER"/>
    <property type="match status" value="1"/>
</dbReference>
<sequence>MGMPVDKPLTYLDNAATTPPYPEVLARMHEVMMDGWGNPSSPHVVGRRAKEMLEESRATIADVLGVDADEIYFTSGSTESNNLAIRGACLAQRENPGKIITSTLEHSSVTRTVRGMRRDLDWDCRYVDAPDGCFDMEQLAEQLQDGPTSLISVMRVQNETGWIFPVPEIAQLRDELAPGVPLHCDATQAFCKMPVNPREWGVQLLTAGAHKIGGPRGIGILYVQRGLPMHTTAFGGNQERGLRSGTEPVFLAVGMAEAVRITAAHMETDMEYAASLRERAIEGLKREIPDAVVHAPEGGSPYILSVSVPGLPNAVSVKYLSGRRVCVSRASACEENHTAVAPGTWRPKHPLALQAAGIPLREGKETLRASFFHRNTPEDVDRFVAVLAQCAREMRES</sequence>
<dbReference type="OrthoDB" id="9808002at2"/>
<dbReference type="SUPFAM" id="SSF53383">
    <property type="entry name" value="PLP-dependent transferases"/>
    <property type="match status" value="1"/>
</dbReference>
<reference evidence="10 11" key="1">
    <citation type="journal article" date="2018" name="Elife">
        <title>Discovery and characterization of a prevalent human gut bacterial enzyme sufficient for the inactivation of a family of plant toxins.</title>
        <authorList>
            <person name="Koppel N."/>
            <person name="Bisanz J.E."/>
            <person name="Pandelia M.E."/>
            <person name="Turnbaugh P.J."/>
            <person name="Balskus E.P."/>
        </authorList>
    </citation>
    <scope>NUCLEOTIDE SEQUENCE [LARGE SCALE GENOMIC DNA]</scope>
    <source>
        <strain evidence="11">anaerobia AP69FAA</strain>
    </source>
</reference>
<dbReference type="GO" id="GO:0031071">
    <property type="term" value="F:cysteine desulfurase activity"/>
    <property type="evidence" value="ECO:0007669"/>
    <property type="project" value="UniProtKB-EC"/>
</dbReference>
<keyword evidence="5" id="KW-0663">Pyridoxal phosphate</keyword>
<dbReference type="PIRSF" id="PIRSF005572">
    <property type="entry name" value="NifS"/>
    <property type="match status" value="1"/>
</dbReference>
<dbReference type="Gene3D" id="3.40.640.10">
    <property type="entry name" value="Type I PLP-dependent aspartate aminotransferase-like (Major domain)"/>
    <property type="match status" value="1"/>
</dbReference>
<dbReference type="Pfam" id="PF00266">
    <property type="entry name" value="Aminotran_5"/>
    <property type="match status" value="1"/>
</dbReference>
<evidence type="ECO:0000256" key="6">
    <source>
        <dbReference type="ARBA" id="ARBA00023004"/>
    </source>
</evidence>
<keyword evidence="11" id="KW-1185">Reference proteome</keyword>
<comment type="catalytic activity">
    <reaction evidence="8">
        <text>(sulfur carrier)-H + L-cysteine = (sulfur carrier)-SH + L-alanine</text>
        <dbReference type="Rhea" id="RHEA:43892"/>
        <dbReference type="Rhea" id="RHEA-COMP:14737"/>
        <dbReference type="Rhea" id="RHEA-COMP:14739"/>
        <dbReference type="ChEBI" id="CHEBI:29917"/>
        <dbReference type="ChEBI" id="CHEBI:35235"/>
        <dbReference type="ChEBI" id="CHEBI:57972"/>
        <dbReference type="ChEBI" id="CHEBI:64428"/>
        <dbReference type="EC" id="2.8.1.7"/>
    </reaction>
</comment>
<evidence type="ECO:0000256" key="5">
    <source>
        <dbReference type="ARBA" id="ARBA00022898"/>
    </source>
</evidence>
<evidence type="ECO:0000313" key="11">
    <source>
        <dbReference type="Proteomes" id="UP000253792"/>
    </source>
</evidence>
<keyword evidence="6" id="KW-0408">Iron</keyword>
<evidence type="ECO:0000256" key="8">
    <source>
        <dbReference type="ARBA" id="ARBA00050776"/>
    </source>
</evidence>
<dbReference type="Gene3D" id="3.90.1150.10">
    <property type="entry name" value="Aspartate Aminotransferase, domain 1"/>
    <property type="match status" value="1"/>
</dbReference>
<comment type="similarity">
    <text evidence="2">Belongs to the class-V pyridoxal-phosphate-dependent aminotransferase family. NifS/IscS subfamily.</text>
</comment>
<keyword evidence="4" id="KW-0479">Metal-binding</keyword>
<dbReference type="InterPro" id="IPR000192">
    <property type="entry name" value="Aminotrans_V_dom"/>
</dbReference>
<proteinExistence type="inferred from homology"/>
<dbReference type="GO" id="GO:0046872">
    <property type="term" value="F:metal ion binding"/>
    <property type="evidence" value="ECO:0007669"/>
    <property type="project" value="UniProtKB-KW"/>
</dbReference>
<dbReference type="InterPro" id="IPR015421">
    <property type="entry name" value="PyrdxlP-dep_Trfase_major"/>
</dbReference>
<dbReference type="Proteomes" id="UP000253792">
    <property type="component" value="Unassembled WGS sequence"/>
</dbReference>
<dbReference type="InterPro" id="IPR016454">
    <property type="entry name" value="Cysteine_dSase"/>
</dbReference>
<organism evidence="10 11">
    <name type="scientific">Senegalimassilia anaerobia</name>
    <dbReference type="NCBI Taxonomy" id="1473216"/>
    <lineage>
        <taxon>Bacteria</taxon>
        <taxon>Bacillati</taxon>
        <taxon>Actinomycetota</taxon>
        <taxon>Coriobacteriia</taxon>
        <taxon>Coriobacteriales</taxon>
        <taxon>Coriobacteriaceae</taxon>
        <taxon>Senegalimassilia</taxon>
    </lineage>
</organism>
<gene>
    <name evidence="10" type="ORF">C1880_07180</name>
</gene>
<dbReference type="AlphaFoldDB" id="A0A369L8I6"/>
<dbReference type="STRING" id="1034345.GCA_000236865_01830"/>
<evidence type="ECO:0000256" key="3">
    <source>
        <dbReference type="ARBA" id="ARBA00022679"/>
    </source>
</evidence>
<dbReference type="PANTHER" id="PTHR11601:SF34">
    <property type="entry name" value="CYSTEINE DESULFURASE"/>
    <property type="match status" value="1"/>
</dbReference>
<keyword evidence="3" id="KW-0808">Transferase</keyword>
<dbReference type="InterPro" id="IPR015422">
    <property type="entry name" value="PyrdxlP-dep_Trfase_small"/>
</dbReference>
<evidence type="ECO:0000256" key="4">
    <source>
        <dbReference type="ARBA" id="ARBA00022723"/>
    </source>
</evidence>
<evidence type="ECO:0000259" key="9">
    <source>
        <dbReference type="Pfam" id="PF00266"/>
    </source>
</evidence>
<dbReference type="InterPro" id="IPR015424">
    <property type="entry name" value="PyrdxlP-dep_Trfase"/>
</dbReference>
<evidence type="ECO:0000256" key="7">
    <source>
        <dbReference type="ARBA" id="ARBA00023014"/>
    </source>
</evidence>
<evidence type="ECO:0000256" key="1">
    <source>
        <dbReference type="ARBA" id="ARBA00001933"/>
    </source>
</evidence>
<keyword evidence="7" id="KW-0411">Iron-sulfur</keyword>
<dbReference type="RefSeq" id="WP_114620880.1">
    <property type="nucleotide sequence ID" value="NZ_PPTP01000006.1"/>
</dbReference>
<dbReference type="GO" id="GO:0051536">
    <property type="term" value="F:iron-sulfur cluster binding"/>
    <property type="evidence" value="ECO:0007669"/>
    <property type="project" value="UniProtKB-KW"/>
</dbReference>
<comment type="cofactor">
    <cofactor evidence="1">
        <name>pyridoxal 5'-phosphate</name>
        <dbReference type="ChEBI" id="CHEBI:597326"/>
    </cofactor>
</comment>
<name>A0A369L8I6_9ACTN</name>
<evidence type="ECO:0000313" key="10">
    <source>
        <dbReference type="EMBL" id="RDB55007.1"/>
    </source>
</evidence>